<dbReference type="Pfam" id="PF00248">
    <property type="entry name" value="Aldo_ket_red"/>
    <property type="match status" value="1"/>
</dbReference>
<keyword evidence="1" id="KW-0560">Oxidoreductase</keyword>
<keyword evidence="4" id="KW-1185">Reference proteome</keyword>
<dbReference type="PANTHER" id="PTHR43364:SF4">
    <property type="entry name" value="NAD(P)-LINKED OXIDOREDUCTASE SUPERFAMILY PROTEIN"/>
    <property type="match status" value="1"/>
</dbReference>
<reference evidence="3 4" key="1">
    <citation type="journal article" date="2018" name="New Phytol.">
        <title>Phylogenomics of Endogonaceae and evolution of mycorrhizas within Mucoromycota.</title>
        <authorList>
            <person name="Chang Y."/>
            <person name="Desiro A."/>
            <person name="Na H."/>
            <person name="Sandor L."/>
            <person name="Lipzen A."/>
            <person name="Clum A."/>
            <person name="Barry K."/>
            <person name="Grigoriev I.V."/>
            <person name="Martin F.M."/>
            <person name="Stajich J.E."/>
            <person name="Smith M.E."/>
            <person name="Bonito G."/>
            <person name="Spatafora J.W."/>
        </authorList>
    </citation>
    <scope>NUCLEOTIDE SEQUENCE [LARGE SCALE GENOMIC DNA]</scope>
    <source>
        <strain evidence="3 4">AD002</strain>
    </source>
</reference>
<dbReference type="InterPro" id="IPR036812">
    <property type="entry name" value="NAD(P)_OxRdtase_dom_sf"/>
</dbReference>
<dbReference type="AlphaFoldDB" id="A0A433QN27"/>
<dbReference type="GO" id="GO:0016491">
    <property type="term" value="F:oxidoreductase activity"/>
    <property type="evidence" value="ECO:0007669"/>
    <property type="project" value="UniProtKB-KW"/>
</dbReference>
<name>A0A433QN27_9FUNG</name>
<dbReference type="EMBL" id="RBNJ01003221">
    <property type="protein sequence ID" value="RUS31159.1"/>
    <property type="molecule type" value="Genomic_DNA"/>
</dbReference>
<gene>
    <name evidence="3" type="ORF">BC938DRAFT_478357</name>
</gene>
<dbReference type="InterPro" id="IPR023210">
    <property type="entry name" value="NADP_OxRdtase_dom"/>
</dbReference>
<feature type="non-terminal residue" evidence="3">
    <location>
        <position position="272"/>
    </location>
</feature>
<evidence type="ECO:0000259" key="2">
    <source>
        <dbReference type="Pfam" id="PF00248"/>
    </source>
</evidence>
<evidence type="ECO:0000256" key="1">
    <source>
        <dbReference type="ARBA" id="ARBA00023002"/>
    </source>
</evidence>
<feature type="non-terminal residue" evidence="3">
    <location>
        <position position="1"/>
    </location>
</feature>
<protein>
    <submittedName>
        <fullName evidence="3">NADP-dependent oxidoreductase domain-containing protein</fullName>
    </submittedName>
</protein>
<organism evidence="3 4">
    <name type="scientific">Jimgerdemannia flammicorona</name>
    <dbReference type="NCBI Taxonomy" id="994334"/>
    <lineage>
        <taxon>Eukaryota</taxon>
        <taxon>Fungi</taxon>
        <taxon>Fungi incertae sedis</taxon>
        <taxon>Mucoromycota</taxon>
        <taxon>Mucoromycotina</taxon>
        <taxon>Endogonomycetes</taxon>
        <taxon>Endogonales</taxon>
        <taxon>Endogonaceae</taxon>
        <taxon>Jimgerdemannia</taxon>
    </lineage>
</organism>
<comment type="caution">
    <text evidence="3">The sequence shown here is derived from an EMBL/GenBank/DDBJ whole genome shotgun (WGS) entry which is preliminary data.</text>
</comment>
<evidence type="ECO:0000313" key="3">
    <source>
        <dbReference type="EMBL" id="RUS31159.1"/>
    </source>
</evidence>
<dbReference type="SUPFAM" id="SSF51430">
    <property type="entry name" value="NAD(P)-linked oxidoreductase"/>
    <property type="match status" value="1"/>
</dbReference>
<dbReference type="Proteomes" id="UP000274822">
    <property type="component" value="Unassembled WGS sequence"/>
</dbReference>
<dbReference type="PANTHER" id="PTHR43364">
    <property type="entry name" value="NADH-SPECIFIC METHYLGLYOXAL REDUCTASE-RELATED"/>
    <property type="match status" value="1"/>
</dbReference>
<sequence>TTPSTNERDFGFVNQRGLSRKQIFDAIEASLKNLGVDYLDLFQIHRFDNHTPVEETVETLHNLVKLGKCYVQQYDKELIHANLVTGASSMWAWQFSKMNHVAETREWTKFVSQQNHYNLLYREEEREMNPYCLDAGIGLIPWSPLAGGKLTGKKRDTERAKMFGNIEEEGRDSISGRMIFLDRPRNKNPAITAPIVGITKERYLGDAVRSLEVKLTPEEHRRAFLRSIVVNDDKGKWRSLMMPDTVARHGQAVSNVVCTGDMRGSALESGAS</sequence>
<feature type="domain" description="NADP-dependent oxidoreductase" evidence="2">
    <location>
        <begin position="14"/>
        <end position="162"/>
    </location>
</feature>
<evidence type="ECO:0000313" key="4">
    <source>
        <dbReference type="Proteomes" id="UP000274822"/>
    </source>
</evidence>
<dbReference type="Gene3D" id="3.20.20.100">
    <property type="entry name" value="NADP-dependent oxidoreductase domain"/>
    <property type="match status" value="1"/>
</dbReference>
<accession>A0A433QN27</accession>
<proteinExistence type="predicted"/>
<dbReference type="InterPro" id="IPR050523">
    <property type="entry name" value="AKR_Detox_Biosynth"/>
</dbReference>